<accession>A0A0K0H9X0</accession>
<evidence type="ECO:0000313" key="10">
    <source>
        <dbReference type="Proteomes" id="UP000000289"/>
    </source>
</evidence>
<keyword evidence="5" id="KW-0547">Nucleotide-binding</keyword>
<evidence type="ECO:0000259" key="8">
    <source>
        <dbReference type="PROSITE" id="PS50893"/>
    </source>
</evidence>
<comment type="subcellular location">
    <subcellularLocation>
        <location evidence="1">Cell inner membrane</location>
        <topology evidence="1">Peripheral membrane protein</topology>
    </subcellularLocation>
</comment>
<gene>
    <name evidence="9" type="ordered locus">SBG_1104</name>
</gene>
<dbReference type="PANTHER" id="PTHR43297">
    <property type="entry name" value="OLIGOPEPTIDE TRANSPORT ATP-BINDING PROTEIN APPD"/>
    <property type="match status" value="1"/>
</dbReference>
<dbReference type="Proteomes" id="UP000000289">
    <property type="component" value="Chromosome"/>
</dbReference>
<dbReference type="GO" id="GO:0005524">
    <property type="term" value="F:ATP binding"/>
    <property type="evidence" value="ECO:0007669"/>
    <property type="project" value="UniProtKB-KW"/>
</dbReference>
<evidence type="ECO:0000256" key="3">
    <source>
        <dbReference type="ARBA" id="ARBA00022448"/>
    </source>
</evidence>
<protein>
    <submittedName>
        <fullName evidence="9">Putative ABC transport ATP-binding protein</fullName>
    </submittedName>
</protein>
<keyword evidence="6 9" id="KW-0067">ATP-binding</keyword>
<evidence type="ECO:0000256" key="7">
    <source>
        <dbReference type="ARBA" id="ARBA00023136"/>
    </source>
</evidence>
<keyword evidence="7" id="KW-0472">Membrane</keyword>
<dbReference type="EMBL" id="FR877557">
    <property type="protein sequence ID" value="CCC30195.1"/>
    <property type="molecule type" value="Genomic_DNA"/>
</dbReference>
<dbReference type="PROSITE" id="PS50893">
    <property type="entry name" value="ABC_TRANSPORTER_2"/>
    <property type="match status" value="1"/>
</dbReference>
<dbReference type="GeneID" id="44980116"/>
<dbReference type="SMART" id="SM00382">
    <property type="entry name" value="AAA"/>
    <property type="match status" value="1"/>
</dbReference>
<organism evidence="9 10">
    <name type="scientific">Salmonella bongori (strain ATCC 43975 / DSM 13772 / NCTC 12419)</name>
    <dbReference type="NCBI Taxonomy" id="218493"/>
    <lineage>
        <taxon>Bacteria</taxon>
        <taxon>Pseudomonadati</taxon>
        <taxon>Pseudomonadota</taxon>
        <taxon>Gammaproteobacteria</taxon>
        <taxon>Enterobacterales</taxon>
        <taxon>Enterobacteriaceae</taxon>
        <taxon>Salmonella</taxon>
    </lineage>
</organism>
<evidence type="ECO:0000256" key="2">
    <source>
        <dbReference type="ARBA" id="ARBA00005417"/>
    </source>
</evidence>
<evidence type="ECO:0000256" key="1">
    <source>
        <dbReference type="ARBA" id="ARBA00004417"/>
    </source>
</evidence>
<dbReference type="eggNOG" id="COG1123">
    <property type="taxonomic scope" value="Bacteria"/>
</dbReference>
<evidence type="ECO:0000313" key="9">
    <source>
        <dbReference type="EMBL" id="CCC30195.1"/>
    </source>
</evidence>
<name>A0A0K0H9X0_SALBC</name>
<evidence type="ECO:0000256" key="6">
    <source>
        <dbReference type="ARBA" id="ARBA00022840"/>
    </source>
</evidence>
<dbReference type="KEGG" id="sbg:SBG_1104"/>
<dbReference type="GO" id="GO:0005886">
    <property type="term" value="C:plasma membrane"/>
    <property type="evidence" value="ECO:0007669"/>
    <property type="project" value="UniProtKB-SubCell"/>
</dbReference>
<keyword evidence="4" id="KW-1003">Cell membrane</keyword>
<dbReference type="InterPro" id="IPR003593">
    <property type="entry name" value="AAA+_ATPase"/>
</dbReference>
<dbReference type="PANTHER" id="PTHR43297:SF11">
    <property type="entry name" value="ATPASE COMPONENT OF ABC-TYPE TRANSPORT SYSTEM"/>
    <property type="match status" value="1"/>
</dbReference>
<comment type="similarity">
    <text evidence="2">Belongs to the ABC transporter superfamily.</text>
</comment>
<keyword evidence="3" id="KW-0813">Transport</keyword>
<dbReference type="RefSeq" id="WP_000950226.1">
    <property type="nucleotide sequence ID" value="NC_015761.1"/>
</dbReference>
<feature type="domain" description="ABC transporter" evidence="8">
    <location>
        <begin position="7"/>
        <end position="246"/>
    </location>
</feature>
<sequence length="265" mass="29932">MLSLRQVTLESARYRWYGARRWSPLLQNVSFDIAPGEMVALVGGSGEGKSLLLQCLLDLLPENLRFRGEITLDGDRLDRHTIRQLRGNTFSYVPQGVQALNPMLTIKKHLNRACHLTGHAWDEAQMVQLLQQSDLEPTVLERFPRQLSGGMAKRILACHASLSQARYILADEITAWLDTGLANQLLMRLRGLCGQGCGVLWVTHDLLLAAQYADRIVALHQGRVTDNIRRERLQPDEMSEPLKRQWQALPEINSLFMPTGEGIEC</sequence>
<proteinExistence type="inferred from homology"/>
<dbReference type="InterPro" id="IPR050388">
    <property type="entry name" value="ABC_Ni/Peptide_Import"/>
</dbReference>
<dbReference type="InterPro" id="IPR003439">
    <property type="entry name" value="ABC_transporter-like_ATP-bd"/>
</dbReference>
<dbReference type="InterPro" id="IPR027417">
    <property type="entry name" value="P-loop_NTPase"/>
</dbReference>
<evidence type="ECO:0000256" key="4">
    <source>
        <dbReference type="ARBA" id="ARBA00022475"/>
    </source>
</evidence>
<reference evidence="9 10" key="1">
    <citation type="journal article" date="2011" name="PLoS Pathog.">
        <title>Salmonella bongori provides insights into the evolution of the Salmonellae.</title>
        <authorList>
            <person name="Fookes M."/>
            <person name="Schroeder G.N."/>
            <person name="Langridge G.C."/>
            <person name="Blondel C.J."/>
            <person name="Mammina C."/>
            <person name="Connor T.R."/>
            <person name="Seth-Smith H."/>
            <person name="Vernikos G.S."/>
            <person name="Robinson K.S."/>
            <person name="Sanders M."/>
            <person name="Petty N.K."/>
            <person name="Kingsley R.A."/>
            <person name="Baumler A.J."/>
            <person name="Nuccio S.P."/>
            <person name="Contreras I."/>
            <person name="Santiviago C.A."/>
            <person name="Maskell D."/>
            <person name="Barrow P."/>
            <person name="Humphrey T."/>
            <person name="Nastasi A."/>
            <person name="Roberts M."/>
            <person name="Frankel G."/>
            <person name="Parkhill J."/>
            <person name="Dougan G."/>
            <person name="Thomson N.R."/>
        </authorList>
    </citation>
    <scope>NUCLEOTIDE SEQUENCE [LARGE SCALE GENOMIC DNA]</scope>
    <source>
        <strain evidence="10">ATCC 43975 / DSM 13772 / NCTC 12419</strain>
    </source>
</reference>
<dbReference type="AlphaFoldDB" id="A0A0K0H9X0"/>
<dbReference type="Gene3D" id="3.40.50.300">
    <property type="entry name" value="P-loop containing nucleotide triphosphate hydrolases"/>
    <property type="match status" value="1"/>
</dbReference>
<evidence type="ECO:0000256" key="5">
    <source>
        <dbReference type="ARBA" id="ARBA00022741"/>
    </source>
</evidence>
<dbReference type="Pfam" id="PF00005">
    <property type="entry name" value="ABC_tran"/>
    <property type="match status" value="1"/>
</dbReference>
<dbReference type="SUPFAM" id="SSF52540">
    <property type="entry name" value="P-loop containing nucleoside triphosphate hydrolases"/>
    <property type="match status" value="1"/>
</dbReference>
<dbReference type="GO" id="GO:0016887">
    <property type="term" value="F:ATP hydrolysis activity"/>
    <property type="evidence" value="ECO:0007669"/>
    <property type="project" value="InterPro"/>
</dbReference>